<keyword evidence="5" id="KW-0539">Nucleus</keyword>
<keyword evidence="2" id="KW-0479">Metal-binding</keyword>
<proteinExistence type="predicted"/>
<protein>
    <recommendedName>
        <fullName evidence="8">Zinc finger BED domain-containing protein 4</fullName>
    </recommendedName>
</protein>
<comment type="caution">
    <text evidence="6">The sequence shown here is derived from an EMBL/GenBank/DDBJ whole genome shotgun (WGS) entry which is preliminary data.</text>
</comment>
<dbReference type="AlphaFoldDB" id="A0AAV8WUH6"/>
<dbReference type="SUPFAM" id="SSF53098">
    <property type="entry name" value="Ribonuclease H-like"/>
    <property type="match status" value="1"/>
</dbReference>
<keyword evidence="7" id="KW-1185">Reference proteome</keyword>
<dbReference type="GO" id="GO:0005634">
    <property type="term" value="C:nucleus"/>
    <property type="evidence" value="ECO:0007669"/>
    <property type="project" value="UniProtKB-SubCell"/>
</dbReference>
<evidence type="ECO:0000256" key="4">
    <source>
        <dbReference type="ARBA" id="ARBA00022833"/>
    </source>
</evidence>
<evidence type="ECO:0000256" key="5">
    <source>
        <dbReference type="ARBA" id="ARBA00023242"/>
    </source>
</evidence>
<name>A0AAV8WUH6_9CUCU</name>
<dbReference type="InterPro" id="IPR012337">
    <property type="entry name" value="RNaseH-like_sf"/>
</dbReference>
<keyword evidence="3" id="KW-0863">Zinc-finger</keyword>
<dbReference type="Proteomes" id="UP001162156">
    <property type="component" value="Unassembled WGS sequence"/>
</dbReference>
<evidence type="ECO:0000256" key="1">
    <source>
        <dbReference type="ARBA" id="ARBA00004123"/>
    </source>
</evidence>
<sequence length="222" mass="25447">MVKATHDLVGKTRHVPCFAHTISLLCENSIKSTTNLIILIEKVQTIVVWFKRSVHASDELRHIQRLRGVLEGNILKLILDVKTRWNSIYFMIERFLKLAPLLGNIILSNVNAPNMNSATELEELKQICQLLHPLEQTTKEMSGQNYVTLSKVIPIIACLVSQYENLKSDSDIAKELKTAILKEFEKRFGSVKKMFSGSCRYNFRSSFLKIFTLRIRLPSQTL</sequence>
<dbReference type="PANTHER" id="PTHR46481">
    <property type="entry name" value="ZINC FINGER BED DOMAIN-CONTAINING PROTEIN 4"/>
    <property type="match status" value="1"/>
</dbReference>
<organism evidence="6 7">
    <name type="scientific">Rhamnusium bicolor</name>
    <dbReference type="NCBI Taxonomy" id="1586634"/>
    <lineage>
        <taxon>Eukaryota</taxon>
        <taxon>Metazoa</taxon>
        <taxon>Ecdysozoa</taxon>
        <taxon>Arthropoda</taxon>
        <taxon>Hexapoda</taxon>
        <taxon>Insecta</taxon>
        <taxon>Pterygota</taxon>
        <taxon>Neoptera</taxon>
        <taxon>Endopterygota</taxon>
        <taxon>Coleoptera</taxon>
        <taxon>Polyphaga</taxon>
        <taxon>Cucujiformia</taxon>
        <taxon>Chrysomeloidea</taxon>
        <taxon>Cerambycidae</taxon>
        <taxon>Lepturinae</taxon>
        <taxon>Rhagiini</taxon>
        <taxon>Rhamnusium</taxon>
    </lineage>
</organism>
<evidence type="ECO:0008006" key="8">
    <source>
        <dbReference type="Google" id="ProtNLM"/>
    </source>
</evidence>
<dbReference type="GO" id="GO:0008270">
    <property type="term" value="F:zinc ion binding"/>
    <property type="evidence" value="ECO:0007669"/>
    <property type="project" value="UniProtKB-KW"/>
</dbReference>
<gene>
    <name evidence="6" type="ORF">NQ314_017102</name>
</gene>
<evidence type="ECO:0000256" key="3">
    <source>
        <dbReference type="ARBA" id="ARBA00022771"/>
    </source>
</evidence>
<accession>A0AAV8WUH6</accession>
<evidence type="ECO:0000256" key="2">
    <source>
        <dbReference type="ARBA" id="ARBA00022723"/>
    </source>
</evidence>
<evidence type="ECO:0000313" key="6">
    <source>
        <dbReference type="EMBL" id="KAJ8930136.1"/>
    </source>
</evidence>
<dbReference type="PANTHER" id="PTHR46481:SF10">
    <property type="entry name" value="ZINC FINGER BED DOMAIN-CONTAINING PROTEIN 39"/>
    <property type="match status" value="1"/>
</dbReference>
<comment type="subcellular location">
    <subcellularLocation>
        <location evidence="1">Nucleus</location>
    </subcellularLocation>
</comment>
<dbReference type="InterPro" id="IPR052035">
    <property type="entry name" value="ZnF_BED_domain_contain"/>
</dbReference>
<dbReference type="EMBL" id="JANEYF010004769">
    <property type="protein sequence ID" value="KAJ8930136.1"/>
    <property type="molecule type" value="Genomic_DNA"/>
</dbReference>
<reference evidence="6" key="1">
    <citation type="journal article" date="2023" name="Insect Mol. Biol.">
        <title>Genome sequencing provides insights into the evolution of gene families encoding plant cell wall-degrading enzymes in longhorned beetles.</title>
        <authorList>
            <person name="Shin N.R."/>
            <person name="Okamura Y."/>
            <person name="Kirsch R."/>
            <person name="Pauchet Y."/>
        </authorList>
    </citation>
    <scope>NUCLEOTIDE SEQUENCE</scope>
    <source>
        <strain evidence="6">RBIC_L_NR</strain>
    </source>
</reference>
<evidence type="ECO:0000313" key="7">
    <source>
        <dbReference type="Proteomes" id="UP001162156"/>
    </source>
</evidence>
<keyword evidence="4" id="KW-0862">Zinc</keyword>